<evidence type="ECO:0000313" key="2">
    <source>
        <dbReference type="EMBL" id="GAA1957134.1"/>
    </source>
</evidence>
<evidence type="ECO:0000256" key="1">
    <source>
        <dbReference type="SAM" id="Phobius"/>
    </source>
</evidence>
<keyword evidence="1" id="KW-0472">Membrane</keyword>
<evidence type="ECO:0000313" key="3">
    <source>
        <dbReference type="Proteomes" id="UP001499933"/>
    </source>
</evidence>
<dbReference type="EMBL" id="BAAAOG010000002">
    <property type="protein sequence ID" value="GAA1957134.1"/>
    <property type="molecule type" value="Genomic_DNA"/>
</dbReference>
<comment type="caution">
    <text evidence="2">The sequence shown here is derived from an EMBL/GenBank/DDBJ whole genome shotgun (WGS) entry which is preliminary data.</text>
</comment>
<dbReference type="RefSeq" id="WP_344093821.1">
    <property type="nucleotide sequence ID" value="NZ_BAAAOG010000002.1"/>
</dbReference>
<name>A0ABP5C3R1_9MICO</name>
<feature type="transmembrane region" description="Helical" evidence="1">
    <location>
        <begin position="6"/>
        <end position="30"/>
    </location>
</feature>
<keyword evidence="1" id="KW-1133">Transmembrane helix</keyword>
<feature type="transmembrane region" description="Helical" evidence="1">
    <location>
        <begin position="76"/>
        <end position="95"/>
    </location>
</feature>
<feature type="transmembrane region" description="Helical" evidence="1">
    <location>
        <begin position="37"/>
        <end position="56"/>
    </location>
</feature>
<sequence>MSNTFVRTLVTAVLAAAVSVGTLFAASALWPALRNPWVLIIVGAVALILGIIAGILGSYDLTTPSGWLLLLVDNSWALPSTLLGAVVGNIVYPFFGSPSTSQSAGQDWVSYKARGSSGFGVDVLQTLGTVNIGGSGNHERVHLLQARILGPLFLVIVGISYVVLFLFQCVWSITIGLILRLTKVRDTAWFRAPAKSAVPGFWGWIYFATPMELWAYATEP</sequence>
<keyword evidence="1" id="KW-0812">Transmembrane</keyword>
<protein>
    <submittedName>
        <fullName evidence="2">Uncharacterized protein</fullName>
    </submittedName>
</protein>
<keyword evidence="3" id="KW-1185">Reference proteome</keyword>
<accession>A0ABP5C3R1</accession>
<reference evidence="3" key="1">
    <citation type="journal article" date="2019" name="Int. J. Syst. Evol. Microbiol.">
        <title>The Global Catalogue of Microorganisms (GCM) 10K type strain sequencing project: providing services to taxonomists for standard genome sequencing and annotation.</title>
        <authorList>
            <consortium name="The Broad Institute Genomics Platform"/>
            <consortium name="The Broad Institute Genome Sequencing Center for Infectious Disease"/>
            <person name="Wu L."/>
            <person name="Ma J."/>
        </authorList>
    </citation>
    <scope>NUCLEOTIDE SEQUENCE [LARGE SCALE GENOMIC DNA]</scope>
    <source>
        <strain evidence="3">JCM 14901</strain>
    </source>
</reference>
<dbReference type="Proteomes" id="UP001499933">
    <property type="component" value="Unassembled WGS sequence"/>
</dbReference>
<feature type="transmembrane region" description="Helical" evidence="1">
    <location>
        <begin position="199"/>
        <end position="217"/>
    </location>
</feature>
<gene>
    <name evidence="2" type="ORF">GCM10009776_19170</name>
</gene>
<organism evidence="2 3">
    <name type="scientific">Microbacterium deminutum</name>
    <dbReference type="NCBI Taxonomy" id="344164"/>
    <lineage>
        <taxon>Bacteria</taxon>
        <taxon>Bacillati</taxon>
        <taxon>Actinomycetota</taxon>
        <taxon>Actinomycetes</taxon>
        <taxon>Micrococcales</taxon>
        <taxon>Microbacteriaceae</taxon>
        <taxon>Microbacterium</taxon>
    </lineage>
</organism>
<feature type="transmembrane region" description="Helical" evidence="1">
    <location>
        <begin position="152"/>
        <end position="179"/>
    </location>
</feature>
<proteinExistence type="predicted"/>